<reference evidence="1 2" key="1">
    <citation type="submission" date="2019-03" db="EMBL/GenBank/DDBJ databases">
        <title>Single cell metagenomics reveals metabolic interactions within the superorganism composed of flagellate Streblomastix strix and complex community of Bacteroidetes bacteria on its surface.</title>
        <authorList>
            <person name="Treitli S.C."/>
            <person name="Kolisko M."/>
            <person name="Husnik F."/>
            <person name="Keeling P."/>
            <person name="Hampl V."/>
        </authorList>
    </citation>
    <scope>NUCLEOTIDE SEQUENCE [LARGE SCALE GENOMIC DNA]</scope>
    <source>
        <strain evidence="1">ST1C</strain>
    </source>
</reference>
<accession>A0A5J4TG19</accession>
<evidence type="ECO:0000313" key="1">
    <source>
        <dbReference type="EMBL" id="KAA6357137.1"/>
    </source>
</evidence>
<gene>
    <name evidence="1" type="ORF">EZS28_047336</name>
</gene>
<dbReference type="SUPFAM" id="SSF51126">
    <property type="entry name" value="Pectin lyase-like"/>
    <property type="match status" value="1"/>
</dbReference>
<protein>
    <recommendedName>
        <fullName evidence="3">Right handed beta helix domain-containing protein</fullName>
    </recommendedName>
</protein>
<dbReference type="AlphaFoldDB" id="A0A5J4TG19"/>
<evidence type="ECO:0000313" key="2">
    <source>
        <dbReference type="Proteomes" id="UP000324800"/>
    </source>
</evidence>
<name>A0A5J4TG19_9EUKA</name>
<dbReference type="Proteomes" id="UP000324800">
    <property type="component" value="Unassembled WGS sequence"/>
</dbReference>
<organism evidence="1 2">
    <name type="scientific">Streblomastix strix</name>
    <dbReference type="NCBI Taxonomy" id="222440"/>
    <lineage>
        <taxon>Eukaryota</taxon>
        <taxon>Metamonada</taxon>
        <taxon>Preaxostyla</taxon>
        <taxon>Oxymonadida</taxon>
        <taxon>Streblomastigidae</taxon>
        <taxon>Streblomastix</taxon>
    </lineage>
</organism>
<dbReference type="EMBL" id="SNRW01031860">
    <property type="protein sequence ID" value="KAA6357137.1"/>
    <property type="molecule type" value="Genomic_DNA"/>
</dbReference>
<feature type="non-terminal residue" evidence="1">
    <location>
        <position position="365"/>
    </location>
</feature>
<sequence length="365" mass="41459">TIWPWNAIIFAYDEVLSFRILSVDSCIFKGLGSQIPVRRMIYQFAVFYRCQYSYTEIIVDNTTFENINLINSGEGALLIDGYYSNITLNKSAFNNVIGGAYIHNQGYNSHITINGSTFENCRANSYFSELAALNINAYSDSSADPNQYIITYNKFTNNVGYYTGGIYGRFHQGDWNIYNARNMTIDTFKESNSTSRKSIFVEFRINDQFDMSRYVDMKDLKLDDIYISSENKQNVPENEGTETVKDAIKEIINKKQESYIIVPTNEVYEESNIVITGDKQFILQPTQTSGEEIKPILQASTNQDSLMTVSGYSKVQIDGFVIAHINEDFADKPLLEMSGNSLLQLIGITVSPNKRTKDDKGIHIE</sequence>
<comment type="caution">
    <text evidence="1">The sequence shown here is derived from an EMBL/GenBank/DDBJ whole genome shotgun (WGS) entry which is preliminary data.</text>
</comment>
<evidence type="ECO:0008006" key="3">
    <source>
        <dbReference type="Google" id="ProtNLM"/>
    </source>
</evidence>
<feature type="non-terminal residue" evidence="1">
    <location>
        <position position="1"/>
    </location>
</feature>
<dbReference type="InterPro" id="IPR011050">
    <property type="entry name" value="Pectin_lyase_fold/virulence"/>
</dbReference>
<proteinExistence type="predicted"/>